<dbReference type="AlphaFoldDB" id="A0A8J1KJV5"/>
<evidence type="ECO:0000256" key="1">
    <source>
        <dbReference type="SAM" id="MobiDB-lite"/>
    </source>
</evidence>
<sequence length="109" mass="11396">MLRTNTSAACVVLCLLYSSISSSQSLAPPPTMAKSLSLSCSAAPPILRVQSHSCCFSSCSVKGRADDLTQGSICKSIPGGAPDNRSPTTEASIKQMDEKDTVRPLVTFS</sequence>
<name>A0A8J1KJV5_XENLA</name>
<proteinExistence type="predicted"/>
<feature type="region of interest" description="Disordered" evidence="1">
    <location>
        <begin position="76"/>
        <end position="109"/>
    </location>
</feature>
<dbReference type="Proteomes" id="UP000186698">
    <property type="component" value="Chromosome 4S"/>
</dbReference>
<dbReference type="KEGG" id="xla:108715328"/>
<keyword evidence="3" id="KW-1185">Reference proteome</keyword>
<evidence type="ECO:0000313" key="3">
    <source>
        <dbReference type="Proteomes" id="UP000186698"/>
    </source>
</evidence>
<organism evidence="3 4">
    <name type="scientific">Xenopus laevis</name>
    <name type="common">African clawed frog</name>
    <dbReference type="NCBI Taxonomy" id="8355"/>
    <lineage>
        <taxon>Eukaryota</taxon>
        <taxon>Metazoa</taxon>
        <taxon>Chordata</taxon>
        <taxon>Craniata</taxon>
        <taxon>Vertebrata</taxon>
        <taxon>Euteleostomi</taxon>
        <taxon>Amphibia</taxon>
        <taxon>Batrachia</taxon>
        <taxon>Anura</taxon>
        <taxon>Pipoidea</taxon>
        <taxon>Pipidae</taxon>
        <taxon>Xenopodinae</taxon>
        <taxon>Xenopus</taxon>
        <taxon>Xenopus</taxon>
    </lineage>
</organism>
<protein>
    <submittedName>
        <fullName evidence="4">Uncharacterized protein LOC108715328 isoform X1</fullName>
    </submittedName>
</protein>
<dbReference type="RefSeq" id="XP_041417003.1">
    <property type="nucleotide sequence ID" value="XM_041561069.1"/>
</dbReference>
<evidence type="ECO:0000313" key="4">
    <source>
        <dbReference type="RefSeq" id="XP_041417003.1"/>
    </source>
</evidence>
<gene>
    <name evidence="4" type="primary">LOC108715328</name>
</gene>
<evidence type="ECO:0000256" key="2">
    <source>
        <dbReference type="SAM" id="SignalP"/>
    </source>
</evidence>
<keyword evidence="2" id="KW-0732">Signal</keyword>
<reference evidence="4" key="1">
    <citation type="submission" date="2025-08" db="UniProtKB">
        <authorList>
            <consortium name="RefSeq"/>
        </authorList>
    </citation>
    <scope>IDENTIFICATION</scope>
    <source>
        <strain evidence="4">J_2021</strain>
        <tissue evidence="4">Erythrocytes</tissue>
    </source>
</reference>
<dbReference type="GeneID" id="108715328"/>
<feature type="signal peptide" evidence="2">
    <location>
        <begin position="1"/>
        <end position="22"/>
    </location>
</feature>
<feature type="chain" id="PRO_5035205483" evidence="2">
    <location>
        <begin position="23"/>
        <end position="109"/>
    </location>
</feature>
<accession>A0A8J1KJV5</accession>